<dbReference type="InParanoid" id="A0A2I4AKF8"/>
<evidence type="ECO:0000313" key="3">
    <source>
        <dbReference type="RefSeq" id="XP_013855951.1"/>
    </source>
</evidence>
<dbReference type="InterPro" id="IPR021967">
    <property type="entry name" value="Nup98_C"/>
</dbReference>
<evidence type="ECO:0000313" key="2">
    <source>
        <dbReference type="Proteomes" id="UP000192220"/>
    </source>
</evidence>
<keyword evidence="2" id="KW-1185">Reference proteome</keyword>
<dbReference type="KEGG" id="alim:106511756"/>
<reference evidence="3" key="1">
    <citation type="submission" date="2025-08" db="UniProtKB">
        <authorList>
            <consortium name="RefSeq"/>
        </authorList>
    </citation>
    <scope>IDENTIFICATION</scope>
    <source>
        <strain evidence="3">Quisiro</strain>
    </source>
</reference>
<evidence type="ECO:0000259" key="1">
    <source>
        <dbReference type="Pfam" id="PF12110"/>
    </source>
</evidence>
<protein>
    <submittedName>
        <fullName evidence="3">Nuclear pore complex protein Nup98-Nup96</fullName>
    </submittedName>
</protein>
<dbReference type="AlphaFoldDB" id="A0A2I4AKF8"/>
<accession>A0A2I4AKF8</accession>
<dbReference type="Pfam" id="PF12110">
    <property type="entry name" value="Nup96"/>
    <property type="match status" value="1"/>
</dbReference>
<sequence length="212" mass="24619">MLPPTASVADALAKYEAAFQGSTEAGRYACAPLPPYLEGEEPNEEEEESSRPLYDLCFHLLKLYSDRHYSLQQLLDPLTVTWNRLDYRLSWHLWGVLQALNYSHLSSSRQGLLHTSYASQLESAGLWHLSVFILLHIPDHSQRERAVRQVLTQHCSLQETDQSVLRERFLTDQLLVPERWIHEAKATRAQRDGDRHQQALHLYRAGHWNRCH</sequence>
<dbReference type="Proteomes" id="UP000192220">
    <property type="component" value="Unplaced"/>
</dbReference>
<feature type="domain" description="Nuclear pore complex protein NUP96 C-terminal" evidence="1">
    <location>
        <begin position="2"/>
        <end position="187"/>
    </location>
</feature>
<dbReference type="GeneID" id="106511756"/>
<feature type="non-terminal residue" evidence="3">
    <location>
        <position position="212"/>
    </location>
</feature>
<dbReference type="STRING" id="52670.A0A2I4AKF8"/>
<organism evidence="2 3">
    <name type="scientific">Austrofundulus limnaeus</name>
    <name type="common">Annual killifish</name>
    <dbReference type="NCBI Taxonomy" id="52670"/>
    <lineage>
        <taxon>Eukaryota</taxon>
        <taxon>Metazoa</taxon>
        <taxon>Chordata</taxon>
        <taxon>Craniata</taxon>
        <taxon>Vertebrata</taxon>
        <taxon>Euteleostomi</taxon>
        <taxon>Actinopterygii</taxon>
        <taxon>Neopterygii</taxon>
        <taxon>Teleostei</taxon>
        <taxon>Neoteleostei</taxon>
        <taxon>Acanthomorphata</taxon>
        <taxon>Ovalentaria</taxon>
        <taxon>Atherinomorphae</taxon>
        <taxon>Cyprinodontiformes</taxon>
        <taxon>Rivulidae</taxon>
        <taxon>Austrofundulus</taxon>
    </lineage>
</organism>
<gene>
    <name evidence="3" type="primary">LOC106511756</name>
</gene>
<proteinExistence type="predicted"/>
<dbReference type="OrthoDB" id="3797628at2759"/>
<name>A0A2I4AKF8_AUSLI</name>
<dbReference type="RefSeq" id="XP_013855951.1">
    <property type="nucleotide sequence ID" value="XM_014000497.1"/>
</dbReference>